<evidence type="ECO:0000256" key="9">
    <source>
        <dbReference type="ARBA" id="ARBA00023231"/>
    </source>
</evidence>
<dbReference type="PIRSF" id="PIRSF036548">
    <property type="entry name" value="Fdx_FixX"/>
    <property type="match status" value="1"/>
</dbReference>
<comment type="function">
    <text evidence="1">Could be a 3Fe-4S cluster-containing protein.</text>
</comment>
<evidence type="ECO:0000256" key="5">
    <source>
        <dbReference type="ARBA" id="ARBA00022723"/>
    </source>
</evidence>
<dbReference type="OrthoDB" id="9800260at2"/>
<dbReference type="Gene3D" id="3.30.70.20">
    <property type="match status" value="1"/>
</dbReference>
<keyword evidence="8" id="KW-0411">Iron-sulfur</keyword>
<dbReference type="InterPro" id="IPR007859">
    <property type="entry name" value="ETF-QO/FixX_C"/>
</dbReference>
<dbReference type="InterPro" id="IPR012206">
    <property type="entry name" value="Fd_FixX"/>
</dbReference>
<accession>A0A1L8CV13</accession>
<comment type="caution">
    <text evidence="11">The sequence shown here is derived from an EMBL/GenBank/DDBJ whole genome shotgun (WGS) entry which is preliminary data.</text>
</comment>
<evidence type="ECO:0000313" key="12">
    <source>
        <dbReference type="Proteomes" id="UP000187485"/>
    </source>
</evidence>
<reference evidence="12" key="1">
    <citation type="submission" date="2016-12" db="EMBL/GenBank/DDBJ databases">
        <title>Draft Genome Sequences od Carboxydothermus pertinax and islandicus, Hydrogenogenic Carboxydotrophic Bacteria.</title>
        <authorList>
            <person name="Fukuyama Y."/>
            <person name="Ohmae K."/>
            <person name="Yoneda Y."/>
            <person name="Yoshida T."/>
            <person name="Sako Y."/>
        </authorList>
    </citation>
    <scope>NUCLEOTIDE SEQUENCE [LARGE SCALE GENOMIC DNA]</scope>
    <source>
        <strain evidence="12">Ug1</strain>
    </source>
</reference>
<dbReference type="RefSeq" id="WP_011345342.1">
    <property type="nucleotide sequence ID" value="NZ_BDJK01000019.1"/>
</dbReference>
<dbReference type="SUPFAM" id="SSF54862">
    <property type="entry name" value="4Fe-4S ferredoxins"/>
    <property type="match status" value="1"/>
</dbReference>
<dbReference type="PANTHER" id="PTHR43082:SF3">
    <property type="entry name" value="FERREDOXIN-LIKE PROTEIN YDIT"/>
    <property type="match status" value="1"/>
</dbReference>
<dbReference type="AlphaFoldDB" id="A0A1L8CV13"/>
<dbReference type="PROSITE" id="PS51379">
    <property type="entry name" value="4FE4S_FER_2"/>
    <property type="match status" value="2"/>
</dbReference>
<evidence type="ECO:0000256" key="1">
    <source>
        <dbReference type="ARBA" id="ARBA00003208"/>
    </source>
</evidence>
<evidence type="ECO:0000256" key="4">
    <source>
        <dbReference type="ARBA" id="ARBA00022448"/>
    </source>
</evidence>
<keyword evidence="5" id="KW-0479">Metal-binding</keyword>
<feature type="domain" description="4Fe-4S ferredoxin-type" evidence="10">
    <location>
        <begin position="18"/>
        <end position="51"/>
    </location>
</feature>
<protein>
    <recommendedName>
        <fullName evidence="3">Ferredoxin-like protein</fullName>
    </recommendedName>
</protein>
<keyword evidence="4" id="KW-0813">Transport</keyword>
<dbReference type="STRING" id="870242.cpu_12600"/>
<dbReference type="GO" id="GO:0005506">
    <property type="term" value="F:iron ion binding"/>
    <property type="evidence" value="ECO:0007669"/>
    <property type="project" value="InterPro"/>
</dbReference>
<dbReference type="Pfam" id="PF05187">
    <property type="entry name" value="Fer4_ETF_QO"/>
    <property type="match status" value="1"/>
</dbReference>
<keyword evidence="9" id="KW-0535">Nitrogen fixation</keyword>
<evidence type="ECO:0000313" key="11">
    <source>
        <dbReference type="EMBL" id="GAV22750.1"/>
    </source>
</evidence>
<dbReference type="GO" id="GO:0051536">
    <property type="term" value="F:iron-sulfur cluster binding"/>
    <property type="evidence" value="ECO:0007669"/>
    <property type="project" value="UniProtKB-KW"/>
</dbReference>
<organism evidence="11 12">
    <name type="scientific">Carboxydothermus pertinax</name>
    <dbReference type="NCBI Taxonomy" id="870242"/>
    <lineage>
        <taxon>Bacteria</taxon>
        <taxon>Bacillati</taxon>
        <taxon>Bacillota</taxon>
        <taxon>Clostridia</taxon>
        <taxon>Thermoanaerobacterales</taxon>
        <taxon>Thermoanaerobacteraceae</taxon>
        <taxon>Carboxydothermus</taxon>
    </lineage>
</organism>
<evidence type="ECO:0000256" key="8">
    <source>
        <dbReference type="ARBA" id="ARBA00023014"/>
    </source>
</evidence>
<keyword evidence="12" id="KW-1185">Reference proteome</keyword>
<keyword evidence="6" id="KW-0249">Electron transport</keyword>
<evidence type="ECO:0000256" key="3">
    <source>
        <dbReference type="ARBA" id="ARBA00020378"/>
    </source>
</evidence>
<evidence type="ECO:0000256" key="7">
    <source>
        <dbReference type="ARBA" id="ARBA00023004"/>
    </source>
</evidence>
<keyword evidence="7" id="KW-0408">Iron</keyword>
<evidence type="ECO:0000256" key="2">
    <source>
        <dbReference type="ARBA" id="ARBA00009192"/>
    </source>
</evidence>
<gene>
    <name evidence="11" type="ORF">cpu_12600</name>
</gene>
<evidence type="ECO:0000256" key="6">
    <source>
        <dbReference type="ARBA" id="ARBA00022982"/>
    </source>
</evidence>
<feature type="domain" description="4Fe-4S ferredoxin-type" evidence="10">
    <location>
        <begin position="53"/>
        <end position="82"/>
    </location>
</feature>
<dbReference type="PANTHER" id="PTHR43082">
    <property type="entry name" value="FERREDOXIN-LIKE"/>
    <property type="match status" value="1"/>
</dbReference>
<comment type="similarity">
    <text evidence="2">To ferredoxins from P.putida and C.tartarivorum, ferredoxin I from A.vinelandii, ferredoxin II from D.desulfuricans.</text>
</comment>
<sequence length="93" mass="10847">MNLMDKLYLNRFVPDNESHLKIKDPKICKEKCDAKYCTYICPAGVYSWDKESERIMIAYEGCVECGTCKYGCLFNNIEWRYPRGGFGVSYKFG</sequence>
<dbReference type="EMBL" id="BDJK01000019">
    <property type="protein sequence ID" value="GAV22750.1"/>
    <property type="molecule type" value="Genomic_DNA"/>
</dbReference>
<dbReference type="Proteomes" id="UP000187485">
    <property type="component" value="Unassembled WGS sequence"/>
</dbReference>
<proteinExistence type="predicted"/>
<dbReference type="InterPro" id="IPR017896">
    <property type="entry name" value="4Fe4S_Fe-S-bd"/>
</dbReference>
<evidence type="ECO:0000259" key="10">
    <source>
        <dbReference type="PROSITE" id="PS51379"/>
    </source>
</evidence>
<name>A0A1L8CV13_9THEO</name>